<dbReference type="Proteomes" id="UP000251889">
    <property type="component" value="Unassembled WGS sequence"/>
</dbReference>
<dbReference type="OrthoDB" id="9816011at2"/>
<feature type="domain" description="DUF7000" evidence="1">
    <location>
        <begin position="9"/>
        <end position="160"/>
    </location>
</feature>
<dbReference type="Pfam" id="PF22526">
    <property type="entry name" value="DUF7000"/>
    <property type="match status" value="1"/>
</dbReference>
<keyword evidence="3" id="KW-1185">Reference proteome</keyword>
<evidence type="ECO:0000313" key="3">
    <source>
        <dbReference type="Proteomes" id="UP000251889"/>
    </source>
</evidence>
<protein>
    <recommendedName>
        <fullName evidence="1">DUF7000 domain-containing protein</fullName>
    </recommendedName>
</protein>
<comment type="caution">
    <text evidence="2">The sequence shown here is derived from an EMBL/GenBank/DDBJ whole genome shotgun (WGS) entry which is preliminary data.</text>
</comment>
<proteinExistence type="predicted"/>
<dbReference type="AlphaFoldDB" id="A0A364XVQ5"/>
<dbReference type="EMBL" id="QMFY01000018">
    <property type="protein sequence ID" value="RAV98435.1"/>
    <property type="molecule type" value="Genomic_DNA"/>
</dbReference>
<dbReference type="RefSeq" id="WP_112749519.1">
    <property type="nucleotide sequence ID" value="NZ_QMFY01000018.1"/>
</dbReference>
<gene>
    <name evidence="2" type="ORF">DQQ10_24225</name>
</gene>
<accession>A0A364XVQ5</accession>
<sequence length="168" mass="19595">MNTPPSKFSHHVAAYKAQLDKGDIQQAYAGLVKFVMRLGSTLEKKLAKHYAVGNLFQGYMDYTYFYYTNDFLKERKLKFGLVLNHSKMRFEIWLLGQTIPIQEKYWAFFKTTQWNEGRTTKPTYAILETSLIDAPNFDDLELLAKQIEKKLIIVSKAIIQDVKKSKLQ</sequence>
<evidence type="ECO:0000313" key="2">
    <source>
        <dbReference type="EMBL" id="RAV98435.1"/>
    </source>
</evidence>
<reference evidence="2 3" key="1">
    <citation type="submission" date="2018-06" db="EMBL/GenBank/DDBJ databases">
        <title>Chryseolinea flavus sp. nov., a member of the phylum Bacteroidetes isolated from soil.</title>
        <authorList>
            <person name="Li Y."/>
            <person name="Wang J."/>
        </authorList>
    </citation>
    <scope>NUCLEOTIDE SEQUENCE [LARGE SCALE GENOMIC DNA]</scope>
    <source>
        <strain evidence="2 3">SDU1-6</strain>
    </source>
</reference>
<dbReference type="InterPro" id="IPR054269">
    <property type="entry name" value="DUF7000"/>
</dbReference>
<evidence type="ECO:0000259" key="1">
    <source>
        <dbReference type="Pfam" id="PF22526"/>
    </source>
</evidence>
<organism evidence="2 3">
    <name type="scientific">Pseudochryseolinea flava</name>
    <dbReference type="NCBI Taxonomy" id="2059302"/>
    <lineage>
        <taxon>Bacteria</taxon>
        <taxon>Pseudomonadati</taxon>
        <taxon>Bacteroidota</taxon>
        <taxon>Cytophagia</taxon>
        <taxon>Cytophagales</taxon>
        <taxon>Fulvivirgaceae</taxon>
        <taxon>Pseudochryseolinea</taxon>
    </lineage>
</organism>
<name>A0A364XVQ5_9BACT</name>